<evidence type="ECO:0000259" key="2">
    <source>
        <dbReference type="Pfam" id="PF25545"/>
    </source>
</evidence>
<reference evidence="3 4" key="1">
    <citation type="journal article" date="2018" name="Mycol. Prog.">
        <title>Coniella lustricola, a new species from submerged detritus.</title>
        <authorList>
            <person name="Raudabaugh D.B."/>
            <person name="Iturriaga T."/>
            <person name="Carver A."/>
            <person name="Mondo S."/>
            <person name="Pangilinan J."/>
            <person name="Lipzen A."/>
            <person name="He G."/>
            <person name="Amirebrahimi M."/>
            <person name="Grigoriev I.V."/>
            <person name="Miller A.N."/>
        </authorList>
    </citation>
    <scope>NUCLEOTIDE SEQUENCE [LARGE SCALE GENOMIC DNA]</scope>
    <source>
        <strain evidence="3 4">B22-T-1</strain>
    </source>
</reference>
<feature type="domain" description="DUF7924" evidence="2">
    <location>
        <begin position="172"/>
        <end position="338"/>
    </location>
</feature>
<feature type="compositionally biased region" description="Pro residues" evidence="1">
    <location>
        <begin position="1"/>
        <end position="13"/>
    </location>
</feature>
<evidence type="ECO:0000313" key="3">
    <source>
        <dbReference type="EMBL" id="PSR80048.1"/>
    </source>
</evidence>
<feature type="compositionally biased region" description="Low complexity" evidence="1">
    <location>
        <begin position="379"/>
        <end position="395"/>
    </location>
</feature>
<name>A0A2T2ZZE4_9PEZI</name>
<dbReference type="InParanoid" id="A0A2T2ZZE4"/>
<sequence>MPPPPPVPPPPLSVPKAAPHAPGGVSGSSDASLLQLDEDEGGSWANGPTSHTSRTTSATSTSQRAVERCDYRLKELRQNNITLLRTRDQLPSHVQSLINTISQARSSPGPTDTDIIKDDWLEALELGADESMVGSYWTTYFVTPPRPFDSIASSANHLIHKRFVPHIDGICKLSTPKPDLLYGYQDTGAFPSPAYQRLLSDTSFHTDCQNILFPFLAVEFKGTLSGGKDMWVATNQCLGAGAALVNAAEILVEQAQGQSKVQSNGQSASCSFETSAFTIAFDGVEARIFITWLDRDTQIFCTKRVETFHILHPHSYRRLRSLVRNIMAWGAGTRLDGILKLFDAISAATAAGTTDIPGPSGETSVGIHGPRKRTRPVFRGSNAGRSRGRSSSSRRTGPHTSQQDHTSEIID</sequence>
<dbReference type="PANTHER" id="PTHR42470">
    <property type="entry name" value="VAST DOMAIN-CONTAINING PROTEIN"/>
    <property type="match status" value="1"/>
</dbReference>
<dbReference type="STRING" id="2025994.A0A2T2ZZE4"/>
<dbReference type="PANTHER" id="PTHR42470:SF1">
    <property type="entry name" value="VAST DOMAIN-CONTAINING PROTEIN"/>
    <property type="match status" value="1"/>
</dbReference>
<evidence type="ECO:0000256" key="1">
    <source>
        <dbReference type="SAM" id="MobiDB-lite"/>
    </source>
</evidence>
<protein>
    <recommendedName>
        <fullName evidence="2">DUF7924 domain-containing protein</fullName>
    </recommendedName>
</protein>
<evidence type="ECO:0000313" key="4">
    <source>
        <dbReference type="Proteomes" id="UP000241462"/>
    </source>
</evidence>
<gene>
    <name evidence="3" type="ORF">BD289DRAFT_374679</name>
</gene>
<dbReference type="AlphaFoldDB" id="A0A2T2ZZE4"/>
<organism evidence="3 4">
    <name type="scientific">Coniella lustricola</name>
    <dbReference type="NCBI Taxonomy" id="2025994"/>
    <lineage>
        <taxon>Eukaryota</taxon>
        <taxon>Fungi</taxon>
        <taxon>Dikarya</taxon>
        <taxon>Ascomycota</taxon>
        <taxon>Pezizomycotina</taxon>
        <taxon>Sordariomycetes</taxon>
        <taxon>Sordariomycetidae</taxon>
        <taxon>Diaporthales</taxon>
        <taxon>Schizoparmaceae</taxon>
        <taxon>Coniella</taxon>
    </lineage>
</organism>
<dbReference type="OrthoDB" id="5426775at2759"/>
<dbReference type="EMBL" id="KZ678545">
    <property type="protein sequence ID" value="PSR80048.1"/>
    <property type="molecule type" value="Genomic_DNA"/>
</dbReference>
<feature type="region of interest" description="Disordered" evidence="1">
    <location>
        <begin position="1"/>
        <end position="63"/>
    </location>
</feature>
<feature type="compositionally biased region" description="Low complexity" evidence="1">
    <location>
        <begin position="49"/>
        <end position="62"/>
    </location>
</feature>
<dbReference type="Proteomes" id="UP000241462">
    <property type="component" value="Unassembled WGS sequence"/>
</dbReference>
<accession>A0A2T2ZZE4</accession>
<feature type="region of interest" description="Disordered" evidence="1">
    <location>
        <begin position="352"/>
        <end position="411"/>
    </location>
</feature>
<dbReference type="Pfam" id="PF25545">
    <property type="entry name" value="DUF7924"/>
    <property type="match status" value="1"/>
</dbReference>
<keyword evidence="4" id="KW-1185">Reference proteome</keyword>
<proteinExistence type="predicted"/>
<dbReference type="InterPro" id="IPR057684">
    <property type="entry name" value="DUF7924"/>
</dbReference>